<dbReference type="InterPro" id="IPR011993">
    <property type="entry name" value="PH-like_dom_sf"/>
</dbReference>
<accession>A0A075AW28</accession>
<dbReference type="Proteomes" id="UP000030755">
    <property type="component" value="Unassembled WGS sequence"/>
</dbReference>
<feature type="compositionally biased region" description="Pro residues" evidence="1">
    <location>
        <begin position="1009"/>
        <end position="1018"/>
    </location>
</feature>
<feature type="compositionally biased region" description="Polar residues" evidence="1">
    <location>
        <begin position="990"/>
        <end position="1007"/>
    </location>
</feature>
<evidence type="ECO:0008006" key="4">
    <source>
        <dbReference type="Google" id="ProtNLM"/>
    </source>
</evidence>
<proteinExistence type="predicted"/>
<feature type="region of interest" description="Disordered" evidence="1">
    <location>
        <begin position="381"/>
        <end position="424"/>
    </location>
</feature>
<feature type="compositionally biased region" description="Polar residues" evidence="1">
    <location>
        <begin position="504"/>
        <end position="522"/>
    </location>
</feature>
<feature type="compositionally biased region" description="Polar residues" evidence="1">
    <location>
        <begin position="572"/>
        <end position="584"/>
    </location>
</feature>
<feature type="compositionally biased region" description="Polar residues" evidence="1">
    <location>
        <begin position="535"/>
        <end position="544"/>
    </location>
</feature>
<keyword evidence="3" id="KW-1185">Reference proteome</keyword>
<feature type="compositionally biased region" description="Polar residues" evidence="1">
    <location>
        <begin position="687"/>
        <end position="705"/>
    </location>
</feature>
<feature type="region of interest" description="Disordered" evidence="1">
    <location>
        <begin position="669"/>
        <end position="719"/>
    </location>
</feature>
<dbReference type="EMBL" id="KE560949">
    <property type="protein sequence ID" value="EPZ34513.1"/>
    <property type="molecule type" value="Genomic_DNA"/>
</dbReference>
<reference evidence="2 3" key="1">
    <citation type="journal article" date="2013" name="Curr. Biol.">
        <title>Shared signatures of parasitism and phylogenomics unite Cryptomycota and microsporidia.</title>
        <authorList>
            <person name="James T.Y."/>
            <person name="Pelin A."/>
            <person name="Bonen L."/>
            <person name="Ahrendt S."/>
            <person name="Sain D."/>
            <person name="Corradi N."/>
            <person name="Stajich J.E."/>
        </authorList>
    </citation>
    <scope>NUCLEOTIDE SEQUENCE [LARGE SCALE GENOMIC DNA]</scope>
    <source>
        <strain evidence="2 3">CSF55</strain>
    </source>
</reference>
<sequence>MSKVDEKGADVIPDQMPAISIEYCRGPLNVKTDQEAGGTRAKNRHWVPFFGVLKGMYLQLYQSKEKCENFEKPEITISIEESIVMSYFYKEKRNVIMFRAVEGSQFFLDSGSQTKNFEWMQQMEIASVNLYDYNLQKARKELEAARKWYQKTVENNEELGMPTSSLALPPKRGQNKYINANVDNKRNTTDLDSSSFTSNTDDVFQHSTSNSISTPISRNAPPPPIQNMNTIRKPMSAKTEMANPIRNNNNQYQEQNHAGYNQGSVYSPSTIINSYSNNNSYVENEFSSAYIETQNIQSFDTEYHKSTLHLKSSIVDYQGMMNNQNFDYDQNIEAENESINHNYKEQVSYNYSPTSKNENETDEIEKTSSLAEKLKKAKLNKISTQSQKDHEVDKNNQWSTTSAITQNNKLDTNPNDEEFSPVSSSLAEKLKNAKLKKQNLTAATAPPLAQTKPLVAAKTSPTIQSTDAADYPEPPETGTLADQLRKAKLKKTNAAMAEVGHSPYTENVSAVNPKQSMNSHNVPKTIPPPPGKGYGTNTIRSTSQNRNNNVNEDEEDSPIENENIKKMEKNTRQPQSRIQNNSPPESYGMSLNARQPQNIPPKIQSQQQYISSEGPITNNSRTNLNMRQGLQNHEISSPPRVANFQNISDSIDNAQDEGYEYSYPNNRQQKQANNQIPPPPPAFIAQSSNDRTSEQSRINSKVQTQNPPPPSSKFNNNNVSLESQFSNGRITEQKLPNSKQQPNNQIPPPPPPPSFHNNAPLGSQISNSRDTEKFLPISKQQKNNAIPPPPPTFHNNVPLDVESQFSGTRNAEQLRPNSKQQTLNPIPPPPPPSFHNTTGQISQSSISENIEQARLNSKKQAYNPIPPPPPPEKFNNSNNSITSGPQFSNNRNAEQFRPMAPSAYANSYELESIPNKPSPIKMAVPPPPPPSQMYRNTNLNNEYDEIPTQQALPQTQQNRRPPTRPIERFESQETQDNIQVQKNYVAASVARQQGPQPRTGGNQNVTSGIPPPPPPPMPQVQAYRMKN</sequence>
<dbReference type="OMA" id="TEMANPI"/>
<feature type="compositionally biased region" description="Basic and acidic residues" evidence="1">
    <location>
        <begin position="562"/>
        <end position="571"/>
    </location>
</feature>
<feature type="region of interest" description="Disordered" evidence="1">
    <location>
        <begin position="806"/>
        <end position="846"/>
    </location>
</feature>
<evidence type="ECO:0000313" key="2">
    <source>
        <dbReference type="EMBL" id="EPZ34513.1"/>
    </source>
</evidence>
<feature type="region of interest" description="Disordered" evidence="1">
    <location>
        <begin position="969"/>
        <end position="1027"/>
    </location>
</feature>
<evidence type="ECO:0000313" key="3">
    <source>
        <dbReference type="Proteomes" id="UP000030755"/>
    </source>
</evidence>
<feature type="compositionally biased region" description="Polar residues" evidence="1">
    <location>
        <begin position="592"/>
        <end position="623"/>
    </location>
</feature>
<feature type="compositionally biased region" description="Polar residues" evidence="1">
    <location>
        <begin position="972"/>
        <end position="982"/>
    </location>
</feature>
<feature type="region of interest" description="Disordered" evidence="1">
    <location>
        <begin position="499"/>
        <end position="623"/>
    </location>
</feature>
<feature type="compositionally biased region" description="Polar residues" evidence="1">
    <location>
        <begin position="190"/>
        <end position="217"/>
    </location>
</feature>
<feature type="region of interest" description="Disordered" evidence="1">
    <location>
        <begin position="860"/>
        <end position="892"/>
    </location>
</feature>
<feature type="compositionally biased region" description="Low complexity" evidence="1">
    <location>
        <begin position="441"/>
        <end position="454"/>
    </location>
</feature>
<feature type="compositionally biased region" description="Polar residues" evidence="1">
    <location>
        <begin position="874"/>
        <end position="892"/>
    </location>
</feature>
<organism evidence="2 3">
    <name type="scientific">Rozella allomycis (strain CSF55)</name>
    <dbReference type="NCBI Taxonomy" id="988480"/>
    <lineage>
        <taxon>Eukaryota</taxon>
        <taxon>Fungi</taxon>
        <taxon>Fungi incertae sedis</taxon>
        <taxon>Cryptomycota</taxon>
        <taxon>Cryptomycota incertae sedis</taxon>
        <taxon>Rozella</taxon>
    </lineage>
</organism>
<feature type="compositionally biased region" description="Polar residues" evidence="1">
    <location>
        <begin position="395"/>
        <end position="413"/>
    </location>
</feature>
<feature type="region of interest" description="Disordered" evidence="1">
    <location>
        <begin position="185"/>
        <end position="226"/>
    </location>
</feature>
<name>A0A075AW28_ROZAC</name>
<feature type="compositionally biased region" description="Pro residues" evidence="1">
    <location>
        <begin position="745"/>
        <end position="754"/>
    </location>
</feature>
<dbReference type="HOGENOM" id="CLU_294947_0_0_1"/>
<feature type="compositionally biased region" description="Polar residues" evidence="1">
    <location>
        <begin position="806"/>
        <end position="824"/>
    </location>
</feature>
<evidence type="ECO:0000256" key="1">
    <source>
        <dbReference type="SAM" id="MobiDB-lite"/>
    </source>
</evidence>
<protein>
    <recommendedName>
        <fullName evidence="4">PH domain-containing protein</fullName>
    </recommendedName>
</protein>
<feature type="region of interest" description="Disordered" evidence="1">
    <location>
        <begin position="441"/>
        <end position="478"/>
    </location>
</feature>
<feature type="compositionally biased region" description="Polar residues" evidence="1">
    <location>
        <begin position="755"/>
        <end position="767"/>
    </location>
</feature>
<dbReference type="SUPFAM" id="SSF50729">
    <property type="entry name" value="PH domain-like"/>
    <property type="match status" value="1"/>
</dbReference>
<feature type="region of interest" description="Disordered" evidence="1">
    <location>
        <begin position="734"/>
        <end position="767"/>
    </location>
</feature>
<dbReference type="AlphaFoldDB" id="A0A075AW28"/>
<gene>
    <name evidence="2" type="ORF">O9G_002086</name>
</gene>
<dbReference type="Gene3D" id="2.30.29.30">
    <property type="entry name" value="Pleckstrin-homology domain (PH domain)/Phosphotyrosine-binding domain (PTB)"/>
    <property type="match status" value="1"/>
</dbReference>